<feature type="compositionally biased region" description="Polar residues" evidence="4">
    <location>
        <begin position="1"/>
        <end position="11"/>
    </location>
</feature>
<keyword evidence="1" id="KW-0732">Signal</keyword>
<dbReference type="InterPro" id="IPR018247">
    <property type="entry name" value="EF_Hand_1_Ca_BS"/>
</dbReference>
<dbReference type="InterPro" id="IPR002126">
    <property type="entry name" value="Cadherin-like_dom"/>
</dbReference>
<gene>
    <name evidence="6" type="ORF">CEE69_04090</name>
</gene>
<evidence type="ECO:0000313" key="7">
    <source>
        <dbReference type="Proteomes" id="UP000225740"/>
    </source>
</evidence>
<dbReference type="PROSITE" id="PS50268">
    <property type="entry name" value="CADHERIN_2"/>
    <property type="match status" value="1"/>
</dbReference>
<dbReference type="PANTHER" id="PTHR46682">
    <property type="entry name" value="ADHESION G-PROTEIN COUPLED RECEPTOR V1"/>
    <property type="match status" value="1"/>
</dbReference>
<dbReference type="InterPro" id="IPR045474">
    <property type="entry name" value="GEVED"/>
</dbReference>
<dbReference type="Proteomes" id="UP000225740">
    <property type="component" value="Unassembled WGS sequence"/>
</dbReference>
<dbReference type="GO" id="GO:0004930">
    <property type="term" value="F:G protein-coupled receptor activity"/>
    <property type="evidence" value="ECO:0007669"/>
    <property type="project" value="InterPro"/>
</dbReference>
<name>A0A2G1WBZ9_9BACT</name>
<organism evidence="6 7">
    <name type="scientific">Rhodopirellula bahusiensis</name>
    <dbReference type="NCBI Taxonomy" id="2014065"/>
    <lineage>
        <taxon>Bacteria</taxon>
        <taxon>Pseudomonadati</taxon>
        <taxon>Planctomycetota</taxon>
        <taxon>Planctomycetia</taxon>
        <taxon>Pirellulales</taxon>
        <taxon>Pirellulaceae</taxon>
        <taxon>Rhodopirellula</taxon>
    </lineage>
</organism>
<keyword evidence="7" id="KW-1185">Reference proteome</keyword>
<dbReference type="SMART" id="SM00710">
    <property type="entry name" value="PbH1"/>
    <property type="match status" value="10"/>
</dbReference>
<dbReference type="InterPro" id="IPR013431">
    <property type="entry name" value="Delta_60_rpt"/>
</dbReference>
<dbReference type="Gene3D" id="2.60.40.2030">
    <property type="match status" value="6"/>
</dbReference>
<dbReference type="InterPro" id="IPR026919">
    <property type="entry name" value="ADGRV1"/>
</dbReference>
<feature type="region of interest" description="Disordered" evidence="4">
    <location>
        <begin position="1"/>
        <end position="26"/>
    </location>
</feature>
<dbReference type="Pfam" id="PF03160">
    <property type="entry name" value="Calx-beta"/>
    <property type="match status" value="4"/>
</dbReference>
<dbReference type="SUPFAM" id="SSF51126">
    <property type="entry name" value="Pectin lyase-like"/>
    <property type="match status" value="1"/>
</dbReference>
<dbReference type="InterPro" id="IPR059226">
    <property type="entry name" value="Choice_anch_Q_dom"/>
</dbReference>
<dbReference type="InterPro" id="IPR044048">
    <property type="entry name" value="Big_12"/>
</dbReference>
<dbReference type="Pfam" id="PF17164">
    <property type="entry name" value="DUF5122"/>
    <property type="match status" value="5"/>
</dbReference>
<dbReference type="NCBIfam" id="TIGR02608">
    <property type="entry name" value="delta_60_rpt"/>
    <property type="match status" value="5"/>
</dbReference>
<dbReference type="GO" id="GO:0007156">
    <property type="term" value="P:homophilic cell adhesion via plasma membrane adhesion molecules"/>
    <property type="evidence" value="ECO:0007669"/>
    <property type="project" value="InterPro"/>
</dbReference>
<keyword evidence="3" id="KW-0106">Calcium</keyword>
<dbReference type="InterPro" id="IPR006626">
    <property type="entry name" value="PbH1"/>
</dbReference>
<evidence type="ECO:0000256" key="1">
    <source>
        <dbReference type="ARBA" id="ARBA00022729"/>
    </source>
</evidence>
<dbReference type="SUPFAM" id="SSF49313">
    <property type="entry name" value="Cadherin-like"/>
    <property type="match status" value="1"/>
</dbReference>
<dbReference type="SUPFAM" id="SSF49899">
    <property type="entry name" value="Concanavalin A-like lectins/glucanases"/>
    <property type="match status" value="1"/>
</dbReference>
<dbReference type="InterPro" id="IPR013320">
    <property type="entry name" value="ConA-like_dom_sf"/>
</dbReference>
<dbReference type="PROSITE" id="PS00018">
    <property type="entry name" value="EF_HAND_1"/>
    <property type="match status" value="1"/>
</dbReference>
<dbReference type="PANTHER" id="PTHR46682:SF1">
    <property type="entry name" value="ADHESION G-PROTEIN COUPLED RECEPTOR V1"/>
    <property type="match status" value="1"/>
</dbReference>
<proteinExistence type="predicted"/>
<dbReference type="Gene3D" id="2.60.40.60">
    <property type="entry name" value="Cadherins"/>
    <property type="match status" value="1"/>
</dbReference>
<dbReference type="InterPro" id="IPR003644">
    <property type="entry name" value="Calx_beta"/>
</dbReference>
<dbReference type="Pfam" id="PF20009">
    <property type="entry name" value="GEVED"/>
    <property type="match status" value="1"/>
</dbReference>
<evidence type="ECO:0000313" key="6">
    <source>
        <dbReference type="EMBL" id="PHQ36562.1"/>
    </source>
</evidence>
<accession>A0A2G1WBZ9</accession>
<reference evidence="6 7" key="1">
    <citation type="submission" date="2017-06" db="EMBL/GenBank/DDBJ databases">
        <title>Description of Rhodopirellula bahusiensis sp. nov.</title>
        <authorList>
            <person name="Kizina J."/>
            <person name="Harder J."/>
        </authorList>
    </citation>
    <scope>NUCLEOTIDE SEQUENCE [LARGE SCALE GENOMIC DNA]</scope>
    <source>
        <strain evidence="6 7">SWK21</strain>
    </source>
</reference>
<dbReference type="SUPFAM" id="SSF101898">
    <property type="entry name" value="NHL repeat"/>
    <property type="match status" value="1"/>
</dbReference>
<evidence type="ECO:0000256" key="3">
    <source>
        <dbReference type="ARBA" id="ARBA00022837"/>
    </source>
</evidence>
<protein>
    <recommendedName>
        <fullName evidence="5">Cadherin domain-containing protein</fullName>
    </recommendedName>
</protein>
<dbReference type="InterPro" id="IPR011050">
    <property type="entry name" value="Pectin_lyase_fold/virulence"/>
</dbReference>
<evidence type="ECO:0000256" key="4">
    <source>
        <dbReference type="SAM" id="MobiDB-lite"/>
    </source>
</evidence>
<dbReference type="NCBIfam" id="NF041518">
    <property type="entry name" value="choice_anch_Q"/>
    <property type="match status" value="1"/>
</dbReference>
<dbReference type="Gene3D" id="2.80.10.50">
    <property type="match status" value="2"/>
</dbReference>
<evidence type="ECO:0000256" key="2">
    <source>
        <dbReference type="ARBA" id="ARBA00022737"/>
    </source>
</evidence>
<feature type="compositionally biased region" description="Basic residues" evidence="4">
    <location>
        <begin position="12"/>
        <end position="26"/>
    </location>
</feature>
<evidence type="ECO:0000259" key="5">
    <source>
        <dbReference type="PROSITE" id="PS50268"/>
    </source>
</evidence>
<comment type="caution">
    <text evidence="6">The sequence shown here is derived from an EMBL/GenBank/DDBJ whole genome shotgun (WGS) entry which is preliminary data.</text>
</comment>
<dbReference type="GO" id="GO:0016020">
    <property type="term" value="C:membrane"/>
    <property type="evidence" value="ECO:0007669"/>
    <property type="project" value="InterPro"/>
</dbReference>
<sequence length="4700" mass="480491">MLMRSWLTNKSGRQRSDRKSRKRIRAQRYRRQQLRMEMLEDRRVLAGPGPEVLSIVRADANPTNANSVAFTVTFDEAVAGVDASDFAIDATGLAFASVDSVSGTGDTYTIDVLTGSGHGSLSLDLIDDDSIVRVSGNGKSLKGNQDGSFTTGEIYTIDKSAPVANSITLIGTPTASAATIEYNVTFSESVNGVDQNDFSVIANGVTGAGVNSVNGNGTSYVVEVSTGSGQGTVQLALNDNDTIVDLATNPLGGVGVGSQQTGPVHAVEHSPPSVVSITAVQSSPTNADLVDFTVVFSEPVQSVGLNDFTLTTGGGITGAMLTNVVGSTDTYTVTASTGNGDGTIQLGIADPPTITDTSGSPLPTTSLTSSPVTIDKTAPAFFNMSALDLSPTNLQEVRYRITFEEPVVGVSVNNLEPRISFPDPNDTISGVFVANVTGSGDTYDVLLNTGTGTGSVSLRLSNDGNFSDLAGNSPNAINGIGLVYQIDRIAPTIESVVLEDPSPTNATSLSFLVTLSENVTAFGLGDIAIDQTGFPDAIVSSTQSVSGTQKRVLVSPGSGEGTISLDVISRSTATDFAGNQLVTPANDFEAYVVDRLGPQVDSISLVGTSNTSAASIDFDVVFSEPVSNVTASDFGLVGTGISGASIANVVGTGAEYTVTVSAGTFDGAIGLNAVTGGTVTDDFSNPLGSGFTGPVATIDRAAPSVLSVSAPVSSTNASTIDYTVRFSETVTGFTASDLTLVSGGAITSASINPVTGSGDTYTVTVNTGSGDGTIGLDVNAAASIVDAAGNSLVSGLSGDVVSIDKTVPTITTFASATALLTNTDNILFDVVFSEPINSFDVNDLMLTTTGLVGASIAQVSGSGTTYSIRVETGTGDGTTRLSLGNAPTIFDPSGNAVPATATQSELVTIDKTAPTTMSISGVSPASDTLTNASTIQYEVVFAEPVTGITPSAFYPHTDQTGNLSGLTVSNVSGSGDTYTVTIDIGGGQGPLLLGIDNPAGLIKDLAGNSIAYIQGAGTNYIVDLIAPEVESITRASASPTSSQSLDFNVLFNESVLNVDTGDFELAVSGVTGAMIDSVSGTGASYVITVTHTGGNGTLGLNYKAASSVNDAAGNLVSGGVTTGEVYTISTASFSIVATDSTKSEGDVGTTPFTFTVTRSDDTTGTASVDYSITGSGVDTTDADDFGGTFLSDTVIFADGEATKTIAIDVTGDGDVEADEGFTVTLSNPSSPATISSWTANGTIVNDDVIQTFAPVVTLPSLAVTFVEGDGPLLVDPSATVVDSDSPDFDGAVLTLEITNNASADDQLLINNQGAGPGQVGVSANVISYEGVAIATFSGGAGTTPLVISFASGSTPGAAQAVLRNAQYSNASDSPSTLPRLITATIVDGDGNQSTATSVELAFDFAIAVSTTEFSSIQGVGRDAAGNLYVGGRFTGTADVDPGPSEVLLTSTAGSQDAYIASYTSAGVLRWVQQFGDTGSDDVLDIEVTASGNVFAVGAFAGTVVFDSGAGSASFVADGPRDNYLLRLNSDGGLVASGSFGGDTSDIALDSDGNLVLTGSYTRTADIDPSPGTFFLPDAGSTGNGNSFYLKLNPNLHFVWAKSIEQVGGTYQVGDWGTAIATDSSGNVYALGEYRANFDFDFGPETFQLSTSSDTNPDIYLLKLTSMGDFVWANSWGSTEFDVGRALAVDKNDNIVVAGAFGGTNVGGTTASTDFDPGPGTDIQTSVGVYDMFVSKFDSDGAFQWARTAGSTVNESAGTIATDSLGNVVAGVSFYRAIDFDPSANVFEIDPVGSASGFWGLSPDGDFRFASHLAPEASSAYNGLGALKIDQNDYLLAAGYFSGGTDFDPGGGTFAIPASSDGSFLLGLDVVGLPANQTVNVVAIDPEFAIAATDASKNEGDAGSTEFTFTVTRSVNTEGPANIDYFVTGSGANQANASDFGGNFPSGSVEFADGETQQVITVDVSGDLMVEGDEYFTVALSNPSVPATFTTASADGVILNDDFAGFEISEPGEMFAWSGSGETGTDPFGLPFVSSNTTSFPSWGMPGFGTGVATFPAPGSFDGFRVSFSGLPSDVTINESHGNTVLNVDPFSANDRWNKEVTGNSVLFTSPDPVTKRLDQGDRMFVSVIFTGDFDPTALQFDVEYLDSTNPVGTVVTEAGSTDTFMVALTAQPESDVVVDVTSGDVGEATVNRSTLTFTNQNWNVAQTVIVTGIDDALIDGDQNTAITLSVNDLDSDDLFDALADQLVAVTTIDDEVATVVSIDVAPMLVGEDDSETMVYTLSRTGDMSGTLTVNFTTSGSASSATDYTTSHTGTVTFAAGSATATVTVDATPDSIPEGNETVVLTIDPNNDYVVGSAGSATGTILDNDDPGVGQLVGIDLGENNPTDDSPTNWNASFLLNFSLNDLIAEDGQPTGIDVVSQFSSGGGIGNTILNAATIPSHTQSLSKIDDVYVGTAGVPYAATFSGLVAGASYRVYVVAHSGVFGNGNTQTVTIAGESGSEVSFTQVLTSQNLHVNGEKGSDLRALESYAEVVTASSSGDITVDVTPNTGDNVSLAALAIQQISGSTEPLSVAIAPASISENGGSATVTISRATDTTNSLDVVITNSDPSEASVPLTATIPAGQNSVDVTLNALNDTAVDGTQSVTITASVVGGIADGMPGLDDSFGTFGKADTQLDSQYQPPHGVIASLPDGKILAASEASTEFELIIQRFNADGSSDTSFGTGGVVVPTVASGTAPLDPTEPFPKSIEVAPDGKFYIGGVLANGAETPFLARFNPDGSLDSSFGVGGIADLTSVGLVSIEGMDLTDDGKLLVALSSNNSSLFRAMRINPDGQLDASFGTAGVAGFPNVFSEAIDVASLSNDNFLLLGDDGRMIRGDQFGNVDPTFGNEGEAFVPFTSATKVFTDLLVDREGNIVIAGTATESFADDFTLARFSSDGVLDPSFDSDGLVTLDVAGSDDFATSLEIGIDGKLFVVGYTTPVGGNRAAVVRLNSDGSLDSTFDGDGRLVTSLGSNSSQLTLASAMTPDASLLVLGGNLSDIQIAKISSGVIPFSGSSSVDVTDDDASSFDFGDAPIGYPVTLADSGASHDVTAGGPFLGFLADAELDGVNSSEAKFDEENGSDDEDGVVFTSGVVFAAADATLTGTVVVELQNADPLSNRLDAWIDFNRDGDWADPGEQIFTSFDLGTSDGGQVLSFAVPQDTGDNVVSGNTYARFRVSTLGGLGVTGTAADGEVEDHQLTIVSAAPLIVDTLTDESDGDFSPGDLSLREAIELANFKAGADTIEFATALSGGTITLTVDQLEVTDDLTITGLGSSSMTISGGDAFRVFQSLNVGSFELQGLTITGGRPSNTGSPNSGAAIFSSGDLMLTDVVITGNVAGGSLGDGGGIMHSNGDLTITDSVISNNTTTAPSALGGGIHSLGSNVLIQDSLIDGNAMTGDLSVGAGVLVINGNLTLTQSTISSNMSSADSVTGGGVTVGGGNLTILGSTISGNSVTGSGGGVAFDGLGFTATVTNSTVSGNSAGVYGGGIANFAGSFDLNHSTVTNNSAPADNGGGVASFTSSQTSAIVTTIYSSIISGNGISDVDQIVFAGPAAPLDSVFSDGFNVIGNGTAVPDRFTGPSDQTFVVNPGLNPLADNGGPTLTHAVLASSPALDAGDTTSTENLEQRGTGFPRLSGSNVDVGAFERDSTTLPQFSITATEATKLEGDSGLTKFTFTVTRSGDTSGAASVDYQVSGNGANAADANDFTGVLPGGTLAFDDAQESMLITIDVTGDVLAEADEGFRVTLSNASASSTIDVATADGMILTDEAPGLTVDIIAASISENGGSTTATVTRNTDTTEELIVTIAASDTSEVTLPQTVTIPAGQATSAPFVINGIDDAVVDGTQTVTITASTSTVSSLAQQYVDDFSGPTIDSFWNVSAGIPDSTITQVDGALRIHSPTAPSTFADSKVESATIFSGSDFEASVDFRVPEGNAMAWLTLGRRPQGQGTSQTYGLYFFGENHYRVWLHNDEFTGHKLVQNRFGDEQTQWHQLKLTYDADTMTATSYIDGVAVNTESVIMDRAIIRLNMKDGNNLGPTPATIEFDNFQFSYGAAIASGSSTIDVTDDDVAELGLSIADAEISENGGQTTATVSRNTDTTNPLTVTIATSDNGEARIPLAVTIPAGQSVSDPVPISGVDDRIVDGTQTVTITATATGHAGTDGTVDVTDDDMPPSVMVDIIDTQLFDGDDASNVTFTFSATTTDFDVGDVVVTNGAISNFDGSGTTYSATFTAVDGFDGTGTVSVNAGSYSDAFGNAGLAASDSVDIDTLNPEVVVDIVDTVLNENDSTSVVTFTISEDVSGFEAADVSVSNGTLSDFSGSGMNYSATFTADPTVDGIGTIDIPSGSFTDTAGNFGNGSSDTVVLERPPQAPEDILLDTDSVNENLDTSAADLLFANLSAVDADEDDTHGYELVSGVGDTDNGRFLITADQLLLRQSEVLDHETQASYSVRVRVTDGAGLVFEKSLTLGVNNLVEVTKEDITVGDGTPQRSRVESLSIQFDAEVTIAPGAFTVIKRGPDGGNVDVAYITRLDEDGHTIADLTFSGTFVEYGSLVDGNYQLTIDGTKIVSVDGFGFDSDGNGVDGDSLRFGDSATDAFYRLFGDTDGDRIVTSPDFSRFVDRFGIQVNDPISDALDFDQDTIVSSIDFSEFVKRFGFFFPFE</sequence>
<dbReference type="SUPFAM" id="SSF141072">
    <property type="entry name" value="CalX-like"/>
    <property type="match status" value="7"/>
</dbReference>
<keyword evidence="2" id="KW-0677">Repeat</keyword>
<dbReference type="CDD" id="cd11304">
    <property type="entry name" value="Cadherin_repeat"/>
    <property type="match status" value="1"/>
</dbReference>
<dbReference type="EMBL" id="NIZW01000002">
    <property type="protein sequence ID" value="PHQ36562.1"/>
    <property type="molecule type" value="Genomic_DNA"/>
</dbReference>
<feature type="domain" description="Cadherin" evidence="5">
    <location>
        <begin position="4420"/>
        <end position="4529"/>
    </location>
</feature>
<dbReference type="SMART" id="SM00237">
    <property type="entry name" value="Calx_beta"/>
    <property type="match status" value="4"/>
</dbReference>
<dbReference type="Pfam" id="PF19078">
    <property type="entry name" value="Big_12"/>
    <property type="match status" value="2"/>
</dbReference>
<dbReference type="GO" id="GO:0005509">
    <property type="term" value="F:calcium ion binding"/>
    <property type="evidence" value="ECO:0007669"/>
    <property type="project" value="InterPro"/>
</dbReference>
<dbReference type="InterPro" id="IPR038081">
    <property type="entry name" value="CalX-like_sf"/>
</dbReference>
<dbReference type="InterPro" id="IPR015919">
    <property type="entry name" value="Cadherin-like_sf"/>
</dbReference>
<feature type="region of interest" description="Disordered" evidence="4">
    <location>
        <begin position="3653"/>
        <end position="3676"/>
    </location>
</feature>